<comment type="subcellular location">
    <subcellularLocation>
        <location evidence="1 7">Cell membrane</location>
        <topology evidence="1 7">Multi-pass membrane protein</topology>
    </subcellularLocation>
</comment>
<keyword evidence="6 7" id="KW-0472">Membrane</keyword>
<feature type="transmembrane region" description="Helical" evidence="7">
    <location>
        <begin position="12"/>
        <end position="31"/>
    </location>
</feature>
<evidence type="ECO:0000313" key="9">
    <source>
        <dbReference type="EMBL" id="MBA8954900.1"/>
    </source>
</evidence>
<gene>
    <name evidence="9" type="ORF">HNR61_006557</name>
</gene>
<accession>A0A7W3LVA8</accession>
<evidence type="ECO:0000259" key="8">
    <source>
        <dbReference type="Pfam" id="PF09335"/>
    </source>
</evidence>
<evidence type="ECO:0000313" key="10">
    <source>
        <dbReference type="Proteomes" id="UP000572680"/>
    </source>
</evidence>
<dbReference type="PANTHER" id="PTHR30353:SF15">
    <property type="entry name" value="INNER MEMBRANE PROTEIN YABI"/>
    <property type="match status" value="1"/>
</dbReference>
<evidence type="ECO:0000256" key="1">
    <source>
        <dbReference type="ARBA" id="ARBA00004651"/>
    </source>
</evidence>
<keyword evidence="5 7" id="KW-1133">Transmembrane helix</keyword>
<dbReference type="RefSeq" id="WP_182846929.1">
    <property type="nucleotide sequence ID" value="NZ_BAAALP010000020.1"/>
</dbReference>
<comment type="similarity">
    <text evidence="2 7">Belongs to the DedA family.</text>
</comment>
<keyword evidence="4 7" id="KW-0812">Transmembrane</keyword>
<comment type="caution">
    <text evidence="7">Lacks conserved residue(s) required for the propagation of feature annotation.</text>
</comment>
<dbReference type="GO" id="GO:0005886">
    <property type="term" value="C:plasma membrane"/>
    <property type="evidence" value="ECO:0007669"/>
    <property type="project" value="UniProtKB-SubCell"/>
</dbReference>
<reference evidence="9 10" key="1">
    <citation type="submission" date="2020-08" db="EMBL/GenBank/DDBJ databases">
        <title>Genomic Encyclopedia of Type Strains, Phase IV (KMG-IV): sequencing the most valuable type-strain genomes for metagenomic binning, comparative biology and taxonomic classification.</title>
        <authorList>
            <person name="Goeker M."/>
        </authorList>
    </citation>
    <scope>NUCLEOTIDE SEQUENCE [LARGE SCALE GENOMIC DNA]</scope>
    <source>
        <strain evidence="9 10">DSM 44197</strain>
    </source>
</reference>
<dbReference type="Proteomes" id="UP000572680">
    <property type="component" value="Unassembled WGS sequence"/>
</dbReference>
<feature type="transmembrane region" description="Helical" evidence="7">
    <location>
        <begin position="131"/>
        <end position="149"/>
    </location>
</feature>
<evidence type="ECO:0000256" key="2">
    <source>
        <dbReference type="ARBA" id="ARBA00010792"/>
    </source>
</evidence>
<evidence type="ECO:0000256" key="3">
    <source>
        <dbReference type="ARBA" id="ARBA00022475"/>
    </source>
</evidence>
<evidence type="ECO:0000256" key="5">
    <source>
        <dbReference type="ARBA" id="ARBA00022989"/>
    </source>
</evidence>
<dbReference type="EMBL" id="JACJIA010000010">
    <property type="protein sequence ID" value="MBA8954900.1"/>
    <property type="molecule type" value="Genomic_DNA"/>
</dbReference>
<evidence type="ECO:0000256" key="7">
    <source>
        <dbReference type="RuleBase" id="RU367016"/>
    </source>
</evidence>
<feature type="domain" description="VTT" evidence="8">
    <location>
        <begin position="9"/>
        <end position="115"/>
    </location>
</feature>
<evidence type="ECO:0000256" key="6">
    <source>
        <dbReference type="ARBA" id="ARBA00023136"/>
    </source>
</evidence>
<dbReference type="InterPro" id="IPR032816">
    <property type="entry name" value="VTT_dom"/>
</dbReference>
<comment type="caution">
    <text evidence="9">The sequence shown here is derived from an EMBL/GenBank/DDBJ whole genome shotgun (WGS) entry which is preliminary data.</text>
</comment>
<dbReference type="PANTHER" id="PTHR30353">
    <property type="entry name" value="INNER MEMBRANE PROTEIN DEDA-RELATED"/>
    <property type="match status" value="1"/>
</dbReference>
<organism evidence="9 10">
    <name type="scientific">Actinomadura namibiensis</name>
    <dbReference type="NCBI Taxonomy" id="182080"/>
    <lineage>
        <taxon>Bacteria</taxon>
        <taxon>Bacillati</taxon>
        <taxon>Actinomycetota</taxon>
        <taxon>Actinomycetes</taxon>
        <taxon>Streptosporangiales</taxon>
        <taxon>Thermomonosporaceae</taxon>
        <taxon>Actinomadura</taxon>
    </lineage>
</organism>
<evidence type="ECO:0000256" key="4">
    <source>
        <dbReference type="ARBA" id="ARBA00022692"/>
    </source>
</evidence>
<name>A0A7W3LVA8_ACTNM</name>
<keyword evidence="3 7" id="KW-1003">Cell membrane</keyword>
<dbReference type="Pfam" id="PF09335">
    <property type="entry name" value="VTT_dom"/>
    <property type="match status" value="1"/>
</dbReference>
<dbReference type="AlphaFoldDB" id="A0A7W3LVA8"/>
<keyword evidence="10" id="KW-1185">Reference proteome</keyword>
<dbReference type="InterPro" id="IPR032818">
    <property type="entry name" value="DedA-like"/>
</dbReference>
<feature type="transmembrane region" description="Helical" evidence="7">
    <location>
        <begin position="95"/>
        <end position="119"/>
    </location>
</feature>
<protein>
    <submittedName>
        <fullName evidence="9">Membrane protein DedA with SNARE-associated domain</fullName>
    </submittedName>
</protein>
<sequence>MIDFFRGLPLWLGVSVAVAIIFVRGMVYYWIGRAVGPRIYTSKLGRRIGEGRLRRVEAMVARRGVLAIVGAHWVAGIRHAIPICAGVMRMPLPRFMLGSVIGAALWTPPWIVGGYAVVWGWLKVFRESPPAAAALVVAVAALVTGLVVLRRRRRGGAPEETVAQDQPGSSSTPVG</sequence>
<proteinExistence type="inferred from homology"/>